<protein>
    <submittedName>
        <fullName evidence="2">Uncharacterized protein</fullName>
    </submittedName>
</protein>
<accession>A0A812US36</accession>
<dbReference type="AlphaFoldDB" id="A0A812US36"/>
<dbReference type="Proteomes" id="UP000604046">
    <property type="component" value="Unassembled WGS sequence"/>
</dbReference>
<organism evidence="2 3">
    <name type="scientific">Symbiodinium natans</name>
    <dbReference type="NCBI Taxonomy" id="878477"/>
    <lineage>
        <taxon>Eukaryota</taxon>
        <taxon>Sar</taxon>
        <taxon>Alveolata</taxon>
        <taxon>Dinophyceae</taxon>
        <taxon>Suessiales</taxon>
        <taxon>Symbiodiniaceae</taxon>
        <taxon>Symbiodinium</taxon>
    </lineage>
</organism>
<evidence type="ECO:0000313" key="3">
    <source>
        <dbReference type="Proteomes" id="UP000604046"/>
    </source>
</evidence>
<dbReference type="EMBL" id="CAJNDS010002782">
    <property type="protein sequence ID" value="CAE7595512.1"/>
    <property type="molecule type" value="Genomic_DNA"/>
</dbReference>
<keyword evidence="3" id="KW-1185">Reference proteome</keyword>
<comment type="caution">
    <text evidence="2">The sequence shown here is derived from an EMBL/GenBank/DDBJ whole genome shotgun (WGS) entry which is preliminary data.</text>
</comment>
<dbReference type="OrthoDB" id="413090at2759"/>
<feature type="region of interest" description="Disordered" evidence="1">
    <location>
        <begin position="238"/>
        <end position="259"/>
    </location>
</feature>
<evidence type="ECO:0000313" key="2">
    <source>
        <dbReference type="EMBL" id="CAE7595512.1"/>
    </source>
</evidence>
<proteinExistence type="predicted"/>
<sequence length="259" mass="27640">MGQISPFPQCGCPPTDGGEGSHCVSRLLRCTASSEPASAQPEAPRLSSPTVFAEARLDEDDSLPTMQVFVEQMASGVRLVLSLDGVGLDVDAKLDRAWETLTLLFNGVEKTILLGSIRQVSVYKNPGPFRRLEQLEASHDFEPCWAVRLELEDERFCEFCFVSRSDAKYFGACLNVLVEAAKLARFNAAKGDVASAEEADAAAGALTTRSVAPGPPHPAAELAQDPQAFMAALTRALEDGTESAAPESLDAELPSDISP</sequence>
<gene>
    <name evidence="2" type="ORF">SNAT2548_LOCUS33887</name>
</gene>
<reference evidence="2" key="1">
    <citation type="submission" date="2021-02" db="EMBL/GenBank/DDBJ databases">
        <authorList>
            <person name="Dougan E. K."/>
            <person name="Rhodes N."/>
            <person name="Thang M."/>
            <person name="Chan C."/>
        </authorList>
    </citation>
    <scope>NUCLEOTIDE SEQUENCE</scope>
</reference>
<name>A0A812US36_9DINO</name>
<evidence type="ECO:0000256" key="1">
    <source>
        <dbReference type="SAM" id="MobiDB-lite"/>
    </source>
</evidence>